<keyword evidence="13" id="KW-1185">Reference proteome</keyword>
<keyword evidence="3 10" id="KW-0489">Methyltransferase</keyword>
<keyword evidence="4 10" id="KW-0285">Flavoprotein</keyword>
<keyword evidence="7 10" id="KW-0274">FAD</keyword>
<comment type="subcellular location">
    <subcellularLocation>
        <location evidence="10">Cytoplasm</location>
    </subcellularLocation>
</comment>
<dbReference type="STRING" id="561720.SAMN06275492_12419"/>
<dbReference type="InterPro" id="IPR040131">
    <property type="entry name" value="MnmG_N"/>
</dbReference>
<comment type="catalytic activity">
    <reaction evidence="10">
        <text>uridine(54) in tRNA + (6R)-5,10-methylene-5,6,7,8-tetrahydrofolate + NADPH + H(+) = 5-methyluridine(54) in tRNA + (6S)-5,6,7,8-tetrahydrofolate + NADP(+)</text>
        <dbReference type="Rhea" id="RHEA:62372"/>
        <dbReference type="Rhea" id="RHEA-COMP:10167"/>
        <dbReference type="Rhea" id="RHEA-COMP:10193"/>
        <dbReference type="ChEBI" id="CHEBI:15378"/>
        <dbReference type="ChEBI" id="CHEBI:15636"/>
        <dbReference type="ChEBI" id="CHEBI:57453"/>
        <dbReference type="ChEBI" id="CHEBI:57783"/>
        <dbReference type="ChEBI" id="CHEBI:58349"/>
        <dbReference type="ChEBI" id="CHEBI:65315"/>
        <dbReference type="ChEBI" id="CHEBI:74447"/>
        <dbReference type="EC" id="2.1.1.74"/>
    </reaction>
</comment>
<dbReference type="EMBL" id="FXBB01000024">
    <property type="protein sequence ID" value="SMG37969.1"/>
    <property type="molecule type" value="Genomic_DNA"/>
</dbReference>
<dbReference type="NCBIfam" id="TIGR00137">
    <property type="entry name" value="gid_trmFO"/>
    <property type="match status" value="1"/>
</dbReference>
<dbReference type="RefSeq" id="WP_200806657.1">
    <property type="nucleotide sequence ID" value="NZ_FXBB01000024.1"/>
</dbReference>
<dbReference type="InterPro" id="IPR036188">
    <property type="entry name" value="FAD/NAD-bd_sf"/>
</dbReference>
<evidence type="ECO:0000256" key="3">
    <source>
        <dbReference type="ARBA" id="ARBA00022603"/>
    </source>
</evidence>
<dbReference type="PANTHER" id="PTHR11806:SF2">
    <property type="entry name" value="METHYLENETETRAHYDROFOLATE--TRNA-(URACIL-5-)-METHYLTRANSFERASE TRMFO"/>
    <property type="match status" value="1"/>
</dbReference>
<keyword evidence="8 10" id="KW-0521">NADP</keyword>
<evidence type="ECO:0000256" key="9">
    <source>
        <dbReference type="ARBA" id="ARBA00023027"/>
    </source>
</evidence>
<sequence length="445" mass="49343">MMEKTTVIGAGLAGSEAAWQLAQRGIPVKLMEMRPESRSPAHHTDFFAELVCSNSLGGDTETTPGGILKRELRKLGSLIMDCADGASVPAGKALAVDRDRFACTVTERIKDHPLIEVVAEEVKAIPDGPVIMATGPLTAEPLALELAKITGQSSLFFYDAAAPLVLTDTIDMSIAYRKDRYSEEEGGDYINCPMTEEQYIAFYEALMSAERAPRHDFERKIPYFESCMPVEALAERGLHTLRFGPLKPVGLEHPVTDKRFFAVVQLRQDNSEGTVYNMVGFQTNLRWGEQERVFRLIPGLEKVEFVRKGVMHRNIYVNAPEVLDRSLKVKGRENLRLAGQITGVEGYVESVAMGLVASLAFAAELSGRPLPKWPRETALGSLLYRLGDDTVKKFQPTNVNLGIFPKLNVKIKEKPERCRAVSEIADKAMEAYLLEDHWIVSDLTG</sequence>
<dbReference type="GO" id="GO:0002098">
    <property type="term" value="P:tRNA wobble uridine modification"/>
    <property type="evidence" value="ECO:0007669"/>
    <property type="project" value="TreeGrafter"/>
</dbReference>
<comment type="catalytic activity">
    <reaction evidence="10">
        <text>uridine(54) in tRNA + (6R)-5,10-methylene-5,6,7,8-tetrahydrofolate + NADH + H(+) = 5-methyluridine(54) in tRNA + (6S)-5,6,7,8-tetrahydrofolate + NAD(+)</text>
        <dbReference type="Rhea" id="RHEA:16873"/>
        <dbReference type="Rhea" id="RHEA-COMP:10167"/>
        <dbReference type="Rhea" id="RHEA-COMP:10193"/>
        <dbReference type="ChEBI" id="CHEBI:15378"/>
        <dbReference type="ChEBI" id="CHEBI:15636"/>
        <dbReference type="ChEBI" id="CHEBI:57453"/>
        <dbReference type="ChEBI" id="CHEBI:57540"/>
        <dbReference type="ChEBI" id="CHEBI:57945"/>
        <dbReference type="ChEBI" id="CHEBI:65315"/>
        <dbReference type="ChEBI" id="CHEBI:74447"/>
        <dbReference type="EC" id="2.1.1.74"/>
    </reaction>
</comment>
<evidence type="ECO:0000256" key="5">
    <source>
        <dbReference type="ARBA" id="ARBA00022679"/>
    </source>
</evidence>
<keyword evidence="2 10" id="KW-0963">Cytoplasm</keyword>
<dbReference type="HAMAP" id="MF_01037">
    <property type="entry name" value="TrmFO"/>
    <property type="match status" value="1"/>
</dbReference>
<name>A0A1X7KAT1_9BACT</name>
<evidence type="ECO:0000313" key="12">
    <source>
        <dbReference type="EMBL" id="SMG37969.1"/>
    </source>
</evidence>
<dbReference type="SUPFAM" id="SSF51905">
    <property type="entry name" value="FAD/NAD(P)-binding domain"/>
    <property type="match status" value="1"/>
</dbReference>
<evidence type="ECO:0000256" key="6">
    <source>
        <dbReference type="ARBA" id="ARBA00022694"/>
    </source>
</evidence>
<feature type="domain" description="MnmG N-terminal" evidence="11">
    <location>
        <begin position="6"/>
        <end position="368"/>
    </location>
</feature>
<evidence type="ECO:0000256" key="7">
    <source>
        <dbReference type="ARBA" id="ARBA00022827"/>
    </source>
</evidence>
<dbReference type="Pfam" id="PF01134">
    <property type="entry name" value="GIDA"/>
    <property type="match status" value="1"/>
</dbReference>
<evidence type="ECO:0000313" key="13">
    <source>
        <dbReference type="Proteomes" id="UP000193355"/>
    </source>
</evidence>
<dbReference type="GO" id="GO:0005829">
    <property type="term" value="C:cytosol"/>
    <property type="evidence" value="ECO:0007669"/>
    <property type="project" value="TreeGrafter"/>
</dbReference>
<dbReference type="GO" id="GO:0030488">
    <property type="term" value="P:tRNA methylation"/>
    <property type="evidence" value="ECO:0007669"/>
    <property type="project" value="TreeGrafter"/>
</dbReference>
<organism evidence="12 13">
    <name type="scientific">Dethiosulfovibrio salsuginis</name>
    <dbReference type="NCBI Taxonomy" id="561720"/>
    <lineage>
        <taxon>Bacteria</taxon>
        <taxon>Thermotogati</taxon>
        <taxon>Synergistota</taxon>
        <taxon>Synergistia</taxon>
        <taxon>Synergistales</taxon>
        <taxon>Dethiosulfovibrionaceae</taxon>
        <taxon>Dethiosulfovibrio</taxon>
    </lineage>
</organism>
<gene>
    <name evidence="10" type="primary">trmFO</name>
    <name evidence="12" type="ORF">SAMN06275492_12419</name>
</gene>
<dbReference type="Gene3D" id="3.50.50.60">
    <property type="entry name" value="FAD/NAD(P)-binding domain"/>
    <property type="match status" value="2"/>
</dbReference>
<evidence type="ECO:0000256" key="2">
    <source>
        <dbReference type="ARBA" id="ARBA00022490"/>
    </source>
</evidence>
<dbReference type="NCBIfam" id="NF003739">
    <property type="entry name" value="PRK05335.1"/>
    <property type="match status" value="1"/>
</dbReference>
<dbReference type="EC" id="2.1.1.74" evidence="10"/>
<dbReference type="GO" id="GO:0050660">
    <property type="term" value="F:flavin adenine dinucleotide binding"/>
    <property type="evidence" value="ECO:0007669"/>
    <property type="project" value="UniProtKB-UniRule"/>
</dbReference>
<keyword evidence="9 10" id="KW-0520">NAD</keyword>
<keyword evidence="6 10" id="KW-0819">tRNA processing</keyword>
<dbReference type="AlphaFoldDB" id="A0A1X7KAT1"/>
<proteinExistence type="inferred from homology"/>
<evidence type="ECO:0000256" key="10">
    <source>
        <dbReference type="HAMAP-Rule" id="MF_01037"/>
    </source>
</evidence>
<dbReference type="InterPro" id="IPR004417">
    <property type="entry name" value="TrmFO"/>
</dbReference>
<comment type="cofactor">
    <cofactor evidence="1 10">
        <name>FAD</name>
        <dbReference type="ChEBI" id="CHEBI:57692"/>
    </cofactor>
</comment>
<dbReference type="InterPro" id="IPR002218">
    <property type="entry name" value="MnmG-rel"/>
</dbReference>
<evidence type="ECO:0000256" key="8">
    <source>
        <dbReference type="ARBA" id="ARBA00022857"/>
    </source>
</evidence>
<dbReference type="PANTHER" id="PTHR11806">
    <property type="entry name" value="GLUCOSE INHIBITED DIVISION PROTEIN A"/>
    <property type="match status" value="1"/>
</dbReference>
<accession>A0A1X7KAT1</accession>
<keyword evidence="5 10" id="KW-0808">Transferase</keyword>
<dbReference type="Proteomes" id="UP000193355">
    <property type="component" value="Unassembled WGS sequence"/>
</dbReference>
<evidence type="ECO:0000256" key="4">
    <source>
        <dbReference type="ARBA" id="ARBA00022630"/>
    </source>
</evidence>
<feature type="binding site" evidence="10">
    <location>
        <begin position="9"/>
        <end position="14"/>
    </location>
    <ligand>
        <name>FAD</name>
        <dbReference type="ChEBI" id="CHEBI:57692"/>
    </ligand>
</feature>
<dbReference type="GO" id="GO:0047151">
    <property type="term" value="F:tRNA (uracil(54)-C5)-methyltransferase activity, 5,10-methylenetetrahydrofolate-dependent"/>
    <property type="evidence" value="ECO:0007669"/>
    <property type="project" value="UniProtKB-UniRule"/>
</dbReference>
<evidence type="ECO:0000256" key="1">
    <source>
        <dbReference type="ARBA" id="ARBA00001974"/>
    </source>
</evidence>
<evidence type="ECO:0000259" key="11">
    <source>
        <dbReference type="Pfam" id="PF01134"/>
    </source>
</evidence>
<comment type="similarity">
    <text evidence="10">Belongs to the MnmG family. TrmFO subfamily.</text>
</comment>
<comment type="function">
    <text evidence="10">Catalyzes the folate-dependent formation of 5-methyl-uridine at position 54 (M-5-U54) in all tRNAs.</text>
</comment>
<protein>
    <recommendedName>
        <fullName evidence="10">Methylenetetrahydrofolate--tRNA-(uracil-5-)-methyltransferase TrmFO</fullName>
        <ecNumber evidence="10">2.1.1.74</ecNumber>
    </recommendedName>
    <alternativeName>
        <fullName evidence="10">Folate-dependent tRNA (uracil-5-)-methyltransferase</fullName>
    </alternativeName>
    <alternativeName>
        <fullName evidence="10">Folate-dependent tRNA(M-5-U54)-methyltransferase</fullName>
    </alternativeName>
</protein>
<reference evidence="13" key="1">
    <citation type="submission" date="2017-04" db="EMBL/GenBank/DDBJ databases">
        <authorList>
            <person name="Varghese N."/>
            <person name="Submissions S."/>
        </authorList>
    </citation>
    <scope>NUCLEOTIDE SEQUENCE [LARGE SCALE GENOMIC DNA]</scope>
    <source>
        <strain evidence="13">USBA 82</strain>
    </source>
</reference>